<dbReference type="EMBL" id="CP019288">
    <property type="protein sequence ID" value="QHI38065.1"/>
    <property type="molecule type" value="Genomic_DNA"/>
</dbReference>
<dbReference type="OrthoDB" id="9806951at2"/>
<feature type="domain" description="Type IV secretion system coupling protein TraD DNA-binding" evidence="1">
    <location>
        <begin position="32"/>
        <end position="346"/>
    </location>
</feature>
<dbReference type="AlphaFoldDB" id="A0A7L4ZN78"/>
<evidence type="ECO:0000313" key="2">
    <source>
        <dbReference type="EMBL" id="QHI38065.1"/>
    </source>
</evidence>
<name>A0A7L4ZN78_9FLAO</name>
<dbReference type="PANTHER" id="PTHR30121">
    <property type="entry name" value="UNCHARACTERIZED PROTEIN YJGR-RELATED"/>
    <property type="match status" value="1"/>
</dbReference>
<dbReference type="SUPFAM" id="SSF52540">
    <property type="entry name" value="P-loop containing nucleoside triphosphate hydrolases"/>
    <property type="match status" value="1"/>
</dbReference>
<proteinExistence type="predicted"/>
<dbReference type="Pfam" id="PF10412">
    <property type="entry name" value="TrwB_AAD_bind"/>
    <property type="match status" value="1"/>
</dbReference>
<organism evidence="2 3">
    <name type="scientific">Kordia antarctica</name>
    <dbReference type="NCBI Taxonomy" id="1218801"/>
    <lineage>
        <taxon>Bacteria</taxon>
        <taxon>Pseudomonadati</taxon>
        <taxon>Bacteroidota</taxon>
        <taxon>Flavobacteriia</taxon>
        <taxon>Flavobacteriales</taxon>
        <taxon>Flavobacteriaceae</taxon>
        <taxon>Kordia</taxon>
    </lineage>
</organism>
<sequence length="396" mass="46023">MKHRMYNRDVSYLAFTNFRNNHKLFGIKQRDRLLHTYILGKTGTGKTNLLTTLILQDIKHDRGVCVFDVHGDLSHTIISHIPKYRIRDFIHLDISNPHLEYRYNPLKRVSEEKRSLVASSLLETFQKLWRGAWGVKLEHILRYVILTLLEQPRANLADIPRLIHDQRYQQACVRNTTSKVITSFWIDEFPKYTKNDLVPILNKVGAFLVHPAIRRFLIENKKELSLRRCMDEGKIVIVDISKGKLGVDVSNLVGSFLLNAIMSAGFSRIDTQEDKRRMFHVFLDEFHNYTTPSIVNMLSEIRKWNISLTMAHQYLYQIDGDIRNSVLGNVGTIICFRLGQADAKYMEKEFYPVFTSSDVSNLENHDIYLKLMISGRPSRPFSATTVEFSYILTLPT</sequence>
<dbReference type="InterPro" id="IPR027417">
    <property type="entry name" value="P-loop_NTPase"/>
</dbReference>
<dbReference type="InterPro" id="IPR051162">
    <property type="entry name" value="T4SS_component"/>
</dbReference>
<keyword evidence="3" id="KW-1185">Reference proteome</keyword>
<dbReference type="CDD" id="cd01127">
    <property type="entry name" value="TrwB_TraG_TraD_VirD4"/>
    <property type="match status" value="1"/>
</dbReference>
<gene>
    <name evidence="2" type="ORF">IMCC3317_34490</name>
</gene>
<accession>A0A7L4ZN78</accession>
<reference evidence="2 3" key="1">
    <citation type="journal article" date="2013" name="Int. J. Syst. Evol. Microbiol.">
        <title>Kordia antarctica sp. nov., isolated from Antarctic seawater.</title>
        <authorList>
            <person name="Baek K."/>
            <person name="Choi A."/>
            <person name="Kang I."/>
            <person name="Lee K."/>
            <person name="Cho J.C."/>
        </authorList>
    </citation>
    <scope>NUCLEOTIDE SEQUENCE [LARGE SCALE GENOMIC DNA]</scope>
    <source>
        <strain evidence="2 3">IMCC3317</strain>
    </source>
</reference>
<evidence type="ECO:0000259" key="1">
    <source>
        <dbReference type="Pfam" id="PF10412"/>
    </source>
</evidence>
<protein>
    <recommendedName>
        <fullName evidence="1">Type IV secretion system coupling protein TraD DNA-binding domain-containing protein</fullName>
    </recommendedName>
</protein>
<dbReference type="InterPro" id="IPR019476">
    <property type="entry name" value="T4SS_TraD_DNA-bd"/>
</dbReference>
<dbReference type="Proteomes" id="UP000464657">
    <property type="component" value="Chromosome"/>
</dbReference>
<dbReference type="KEGG" id="kan:IMCC3317_34490"/>
<dbReference type="Gene3D" id="3.40.50.300">
    <property type="entry name" value="P-loop containing nucleotide triphosphate hydrolases"/>
    <property type="match status" value="2"/>
</dbReference>
<dbReference type="RefSeq" id="WP_160130630.1">
    <property type="nucleotide sequence ID" value="NZ_CP019288.1"/>
</dbReference>
<dbReference type="PANTHER" id="PTHR30121:SF11">
    <property type="entry name" value="AAA+ ATPASE DOMAIN-CONTAINING PROTEIN"/>
    <property type="match status" value="1"/>
</dbReference>
<evidence type="ECO:0000313" key="3">
    <source>
        <dbReference type="Proteomes" id="UP000464657"/>
    </source>
</evidence>